<dbReference type="Proteomes" id="UP000051612">
    <property type="component" value="Unassembled WGS sequence"/>
</dbReference>
<dbReference type="AlphaFoldDB" id="A0A0R2B2A2"/>
<evidence type="ECO:0000313" key="2">
    <source>
        <dbReference type="Proteomes" id="UP000051612"/>
    </source>
</evidence>
<protein>
    <submittedName>
        <fullName evidence="1">Uncharacterized protein</fullName>
    </submittedName>
</protein>
<dbReference type="RefSeq" id="WP_056960508.1">
    <property type="nucleotide sequence ID" value="NZ_AYYN01000176.1"/>
</dbReference>
<accession>A0A0R2B2A2</accession>
<gene>
    <name evidence="1" type="ORF">FC48_GL001808</name>
</gene>
<proteinExistence type="predicted"/>
<name>A0A0R2B2A2_9LACO</name>
<sequence>MKTSKKNLILGAVVAVNVVLSGSFYLIQKNIDHETRDYQVKVMAVEKKIDKLAETSKGDLLAKAKKGSNTEKENAEQYQNEAIATRYTQELFDVLMTFNSSEEYAARAEKLKYMLSPEVLEDKRLFGSDKDNTGQGAIDVLQLRSRFESIQSYCFSEDDNQITVLSEVRFSASKADYQAGRNIVVYLSKFDTAKKQFTEVNKLGKLDIKVD</sequence>
<reference evidence="1 2" key="1">
    <citation type="journal article" date="2015" name="Genome Announc.">
        <title>Expanding the biotechnology potential of lactobacilli through comparative genomics of 213 strains and associated genera.</title>
        <authorList>
            <person name="Sun Z."/>
            <person name="Harris H.M."/>
            <person name="McCann A."/>
            <person name="Guo C."/>
            <person name="Argimon S."/>
            <person name="Zhang W."/>
            <person name="Yang X."/>
            <person name="Jeffery I.B."/>
            <person name="Cooney J.C."/>
            <person name="Kagawa T.F."/>
            <person name="Liu W."/>
            <person name="Song Y."/>
            <person name="Salvetti E."/>
            <person name="Wrobel A."/>
            <person name="Rasinkangas P."/>
            <person name="Parkhill J."/>
            <person name="Rea M.C."/>
            <person name="O'Sullivan O."/>
            <person name="Ritari J."/>
            <person name="Douillard F.P."/>
            <person name="Paul Ross R."/>
            <person name="Yang R."/>
            <person name="Briner A.E."/>
            <person name="Felis G.E."/>
            <person name="de Vos W.M."/>
            <person name="Barrangou R."/>
            <person name="Klaenhammer T.R."/>
            <person name="Caufield P.W."/>
            <person name="Cui Y."/>
            <person name="Zhang H."/>
            <person name="O'Toole P.W."/>
        </authorList>
    </citation>
    <scope>NUCLEOTIDE SEQUENCE [LARGE SCALE GENOMIC DNA]</scope>
    <source>
        <strain evidence="1 2">DSM 20452</strain>
    </source>
</reference>
<evidence type="ECO:0000313" key="1">
    <source>
        <dbReference type="EMBL" id="KRM70281.1"/>
    </source>
</evidence>
<comment type="caution">
    <text evidence="1">The sequence shown here is derived from an EMBL/GenBank/DDBJ whole genome shotgun (WGS) entry which is preliminary data.</text>
</comment>
<organism evidence="1 2">
    <name type="scientific">Ligilactobacillus murinus DSM 20452 = NBRC 14221</name>
    <dbReference type="NCBI Taxonomy" id="1423772"/>
    <lineage>
        <taxon>Bacteria</taxon>
        <taxon>Bacillati</taxon>
        <taxon>Bacillota</taxon>
        <taxon>Bacilli</taxon>
        <taxon>Lactobacillales</taxon>
        <taxon>Lactobacillaceae</taxon>
        <taxon>Ligilactobacillus</taxon>
    </lineage>
</organism>
<dbReference type="EMBL" id="AYYN01000176">
    <property type="protein sequence ID" value="KRM70281.1"/>
    <property type="molecule type" value="Genomic_DNA"/>
</dbReference>
<dbReference type="PATRIC" id="fig|1423772.3.peg.1930"/>